<reference evidence="2 3" key="1">
    <citation type="submission" date="2019-09" db="EMBL/GenBank/DDBJ databases">
        <title>Wenzhouxiangella sp. Genome sequencing and assembly.</title>
        <authorList>
            <person name="Zhang R."/>
        </authorList>
    </citation>
    <scope>NUCLEOTIDE SEQUENCE [LARGE SCALE GENOMIC DNA]</scope>
    <source>
        <strain evidence="2 3">W260</strain>
    </source>
</reference>
<accession>A0A5N0TFF8</accession>
<dbReference type="InterPro" id="IPR011330">
    <property type="entry name" value="Glyco_hydro/deAcase_b/a-brl"/>
</dbReference>
<dbReference type="Proteomes" id="UP000325372">
    <property type="component" value="Unassembled WGS sequence"/>
</dbReference>
<organism evidence="2 3">
    <name type="scientific">Marinihelvus fidelis</name>
    <dbReference type="NCBI Taxonomy" id="2613842"/>
    <lineage>
        <taxon>Bacteria</taxon>
        <taxon>Pseudomonadati</taxon>
        <taxon>Pseudomonadota</taxon>
        <taxon>Gammaproteobacteria</taxon>
        <taxon>Chromatiales</taxon>
        <taxon>Wenzhouxiangellaceae</taxon>
        <taxon>Marinihelvus</taxon>
    </lineage>
</organism>
<evidence type="ECO:0000313" key="3">
    <source>
        <dbReference type="Proteomes" id="UP000325372"/>
    </source>
</evidence>
<dbReference type="PANTHER" id="PTHR10587">
    <property type="entry name" value="GLYCOSYL TRANSFERASE-RELATED"/>
    <property type="match status" value="1"/>
</dbReference>
<dbReference type="PANTHER" id="PTHR10587:SF125">
    <property type="entry name" value="POLYSACCHARIDE DEACETYLASE YHEN-RELATED"/>
    <property type="match status" value="1"/>
</dbReference>
<dbReference type="RefSeq" id="WP_150863779.1">
    <property type="nucleotide sequence ID" value="NZ_VYXP01000004.1"/>
</dbReference>
<dbReference type="SUPFAM" id="SSF88713">
    <property type="entry name" value="Glycoside hydrolase/deacetylase"/>
    <property type="match status" value="1"/>
</dbReference>
<sequence length="236" mass="26185">MKRIFRILSMVTAGLLLAAWGTWQLSRNASYQLYGGLTDRVDTAQPRVALTFDDGPTPGHTQAILDQLDALGVRATFFLVGDAMARHPELAAQIVRAGHQVGNHSRTHSRMVFMPAAQVREELDTTDRLIREAGYTDEILFRPPYGKKLLVLPWVLHQRGTRTITWDVEPESGSGAEPPADDIVERVLEQSRPGSIILMHVMFDSRATSLQAVPGIVAGLRERGFEFVTVSELLDD</sequence>
<dbReference type="Pfam" id="PF01522">
    <property type="entry name" value="Polysacc_deac_1"/>
    <property type="match status" value="1"/>
</dbReference>
<comment type="caution">
    <text evidence="2">The sequence shown here is derived from an EMBL/GenBank/DDBJ whole genome shotgun (WGS) entry which is preliminary data.</text>
</comment>
<dbReference type="Gene3D" id="3.20.20.370">
    <property type="entry name" value="Glycoside hydrolase/deacetylase"/>
    <property type="match status" value="1"/>
</dbReference>
<gene>
    <name evidence="2" type="ORF">F3N42_07400</name>
</gene>
<evidence type="ECO:0000313" key="2">
    <source>
        <dbReference type="EMBL" id="KAA9131989.1"/>
    </source>
</evidence>
<feature type="domain" description="NodB homology" evidence="1">
    <location>
        <begin position="46"/>
        <end position="228"/>
    </location>
</feature>
<dbReference type="InterPro" id="IPR002509">
    <property type="entry name" value="NODB_dom"/>
</dbReference>
<proteinExistence type="predicted"/>
<protein>
    <submittedName>
        <fullName evidence="2">Polysaccharide deacetylase family protein</fullName>
    </submittedName>
</protein>
<dbReference type="AlphaFoldDB" id="A0A5N0TFF8"/>
<dbReference type="GO" id="GO:0016810">
    <property type="term" value="F:hydrolase activity, acting on carbon-nitrogen (but not peptide) bonds"/>
    <property type="evidence" value="ECO:0007669"/>
    <property type="project" value="InterPro"/>
</dbReference>
<keyword evidence="3" id="KW-1185">Reference proteome</keyword>
<dbReference type="EMBL" id="VYXP01000004">
    <property type="protein sequence ID" value="KAA9131989.1"/>
    <property type="molecule type" value="Genomic_DNA"/>
</dbReference>
<dbReference type="GO" id="GO:0005975">
    <property type="term" value="P:carbohydrate metabolic process"/>
    <property type="evidence" value="ECO:0007669"/>
    <property type="project" value="InterPro"/>
</dbReference>
<name>A0A5N0TFF8_9GAMM</name>
<evidence type="ECO:0000259" key="1">
    <source>
        <dbReference type="PROSITE" id="PS51677"/>
    </source>
</evidence>
<dbReference type="PROSITE" id="PS51677">
    <property type="entry name" value="NODB"/>
    <property type="match status" value="1"/>
</dbReference>
<dbReference type="InterPro" id="IPR050248">
    <property type="entry name" value="Polysacc_deacetylase_ArnD"/>
</dbReference>